<evidence type="ECO:0000259" key="1">
    <source>
        <dbReference type="PROSITE" id="PS50113"/>
    </source>
</evidence>
<gene>
    <name evidence="2" type="ORF">GCM10009431_17020</name>
</gene>
<dbReference type="CDD" id="cd00130">
    <property type="entry name" value="PAS"/>
    <property type="match status" value="2"/>
</dbReference>
<organism evidence="2 3">
    <name type="scientific">Gaetbulibacter jejuensis</name>
    <dbReference type="NCBI Taxonomy" id="584607"/>
    <lineage>
        <taxon>Bacteria</taxon>
        <taxon>Pseudomonadati</taxon>
        <taxon>Bacteroidota</taxon>
        <taxon>Flavobacteriia</taxon>
        <taxon>Flavobacteriales</taxon>
        <taxon>Flavobacteriaceae</taxon>
        <taxon>Gaetbulibacter</taxon>
    </lineage>
</organism>
<dbReference type="NCBIfam" id="TIGR00229">
    <property type="entry name" value="sensory_box"/>
    <property type="match status" value="1"/>
</dbReference>
<dbReference type="EMBL" id="BAAAGF010000002">
    <property type="protein sequence ID" value="GAA0743649.1"/>
    <property type="molecule type" value="Genomic_DNA"/>
</dbReference>
<accession>A0ABN1JPV5</accession>
<dbReference type="InterPro" id="IPR000014">
    <property type="entry name" value="PAS"/>
</dbReference>
<dbReference type="InterPro" id="IPR035965">
    <property type="entry name" value="PAS-like_dom_sf"/>
</dbReference>
<name>A0ABN1JPV5_9FLAO</name>
<reference evidence="2 3" key="1">
    <citation type="journal article" date="2019" name="Int. J. Syst. Evol. Microbiol.">
        <title>The Global Catalogue of Microorganisms (GCM) 10K type strain sequencing project: providing services to taxonomists for standard genome sequencing and annotation.</title>
        <authorList>
            <consortium name="The Broad Institute Genomics Platform"/>
            <consortium name="The Broad Institute Genome Sequencing Center for Infectious Disease"/>
            <person name="Wu L."/>
            <person name="Ma J."/>
        </authorList>
    </citation>
    <scope>NUCLEOTIDE SEQUENCE [LARGE SCALE GENOMIC DNA]</scope>
    <source>
        <strain evidence="2 3">JCM 15976</strain>
    </source>
</reference>
<dbReference type="Gene3D" id="3.30.450.20">
    <property type="entry name" value="PAS domain"/>
    <property type="match status" value="1"/>
</dbReference>
<protein>
    <recommendedName>
        <fullName evidence="1">PAC domain-containing protein</fullName>
    </recommendedName>
</protein>
<keyword evidence="3" id="KW-1185">Reference proteome</keyword>
<dbReference type="SUPFAM" id="SSF55785">
    <property type="entry name" value="PYP-like sensor domain (PAS domain)"/>
    <property type="match status" value="2"/>
</dbReference>
<proteinExistence type="predicted"/>
<evidence type="ECO:0000313" key="2">
    <source>
        <dbReference type="EMBL" id="GAA0743649.1"/>
    </source>
</evidence>
<dbReference type="PROSITE" id="PS50113">
    <property type="entry name" value="PAC"/>
    <property type="match status" value="1"/>
</dbReference>
<feature type="domain" description="PAC" evidence="1">
    <location>
        <begin position="79"/>
        <end position="133"/>
    </location>
</feature>
<comment type="caution">
    <text evidence="2">The sequence shown here is derived from an EMBL/GenBank/DDBJ whole genome shotgun (WGS) entry which is preliminary data.</text>
</comment>
<dbReference type="InterPro" id="IPR000700">
    <property type="entry name" value="PAS-assoc_C"/>
</dbReference>
<dbReference type="Pfam" id="PF13426">
    <property type="entry name" value="PAS_9"/>
    <property type="match status" value="1"/>
</dbReference>
<dbReference type="Proteomes" id="UP001500736">
    <property type="component" value="Unassembled WGS sequence"/>
</dbReference>
<evidence type="ECO:0000313" key="3">
    <source>
        <dbReference type="Proteomes" id="UP001500736"/>
    </source>
</evidence>
<sequence>MTFMGENKLKNIILSQLESNCMVTITDDLGRVEYANNVFCKTLEYDSDKVVGESHTLFKSHLHSDPLYKGLWRTLKMGKTWKGTLSETLSNGKEIWLDATIIPFKTKKEKHTRYLAIYNDVTQYKLDNKNLKEENIKSKTLFNNMPVYVFTITKHGKILNVSKECYNKSIQDLINTYIYDYINIDFFEVFKRNIDYVFINKTLSEFESYDLDANGKKINYSTLVSPNFNELGIVVSATLIIKQNLKKNIINEIEELRASTLKTPKEYSSL</sequence>